<comment type="similarity">
    <text evidence="1 2">Belongs to the arylamine N-acetyltransferase family.</text>
</comment>
<dbReference type="RefSeq" id="WP_087647362.1">
    <property type="nucleotide sequence ID" value="NZ_FCON02000075.1"/>
</dbReference>
<evidence type="ECO:0000313" key="4">
    <source>
        <dbReference type="Proteomes" id="UP000054770"/>
    </source>
</evidence>
<protein>
    <submittedName>
        <fullName evidence="3">N-hydroxyarylamine O-acetyltransferase</fullName>
    </submittedName>
</protein>
<sequence length="278" mass="31138">MNAHFTSTDLDAYFERIGYEGPHEPSLDTLKALHLLHPQAIPFENLDSLLGRPVRLDAGSIQQKLVGAGRGGYCFEHNLLFRGVLDALGFRTRSLGARVVWGRTDAEMPARTHMLLLVDLEGRTYLADVGFGGVTLTAPLEFETGREQATPHEPFRIDRVDAGNYLLQVKLDGAWTPLYRFDLEPQFDIDYEVANHFVSTYPPSIFRHNLLAARVAADSRFGLFNRRLSLHGANPAQRELTSVQQLRDVLQKEIGIRLPDQADDVSSAEFDAMLARLP</sequence>
<dbReference type="Gene3D" id="2.40.128.150">
    <property type="entry name" value="Cysteine proteinases"/>
    <property type="match status" value="1"/>
</dbReference>
<dbReference type="Gene3D" id="3.30.2140.10">
    <property type="entry name" value="Arylamine N-acetyltransferase"/>
    <property type="match status" value="1"/>
</dbReference>
<dbReference type="Proteomes" id="UP000054770">
    <property type="component" value="Unassembled WGS sequence"/>
</dbReference>
<keyword evidence="4" id="KW-1185">Reference proteome</keyword>
<comment type="caution">
    <text evidence="3">The sequence shown here is derived from an EMBL/GenBank/DDBJ whole genome shotgun (WGS) entry which is preliminary data.</text>
</comment>
<name>A0A158KB91_9BURK</name>
<evidence type="ECO:0000256" key="2">
    <source>
        <dbReference type="RuleBase" id="RU003452"/>
    </source>
</evidence>
<dbReference type="InterPro" id="IPR038765">
    <property type="entry name" value="Papain-like_cys_pep_sf"/>
</dbReference>
<dbReference type="InterPro" id="IPR001447">
    <property type="entry name" value="Arylamine_N-AcTrfase"/>
</dbReference>
<dbReference type="GO" id="GO:0016407">
    <property type="term" value="F:acetyltransferase activity"/>
    <property type="evidence" value="ECO:0007669"/>
    <property type="project" value="InterPro"/>
</dbReference>
<dbReference type="PRINTS" id="PR01543">
    <property type="entry name" value="ANATRNSFRASE"/>
</dbReference>
<organism evidence="3 4">
    <name type="scientific">Caballeronia choica</name>
    <dbReference type="NCBI Taxonomy" id="326476"/>
    <lineage>
        <taxon>Bacteria</taxon>
        <taxon>Pseudomonadati</taxon>
        <taxon>Pseudomonadota</taxon>
        <taxon>Betaproteobacteria</taxon>
        <taxon>Burkholderiales</taxon>
        <taxon>Burkholderiaceae</taxon>
        <taxon>Caballeronia</taxon>
    </lineage>
</organism>
<dbReference type="AlphaFoldDB" id="A0A158KB91"/>
<dbReference type="Pfam" id="PF00797">
    <property type="entry name" value="Acetyltransf_2"/>
    <property type="match status" value="1"/>
</dbReference>
<proteinExistence type="inferred from homology"/>
<dbReference type="SUPFAM" id="SSF54001">
    <property type="entry name" value="Cysteine proteinases"/>
    <property type="match status" value="1"/>
</dbReference>
<evidence type="ECO:0000256" key="1">
    <source>
        <dbReference type="ARBA" id="ARBA00006547"/>
    </source>
</evidence>
<dbReference type="PANTHER" id="PTHR11786">
    <property type="entry name" value="N-HYDROXYARYLAMINE O-ACETYLTRANSFERASE"/>
    <property type="match status" value="1"/>
</dbReference>
<reference evidence="3" key="1">
    <citation type="submission" date="2016-01" db="EMBL/GenBank/DDBJ databases">
        <authorList>
            <person name="Peeters C."/>
        </authorList>
    </citation>
    <scope>NUCLEOTIDE SEQUENCE [LARGE SCALE GENOMIC DNA]</scope>
    <source>
        <strain evidence="3">LMG 22940</strain>
    </source>
</reference>
<gene>
    <name evidence="3" type="ORF">AWB68_05325</name>
</gene>
<dbReference type="PANTHER" id="PTHR11786:SF0">
    <property type="entry name" value="ARYLAMINE N-ACETYLTRANSFERASE 4-RELATED"/>
    <property type="match status" value="1"/>
</dbReference>
<evidence type="ECO:0000313" key="3">
    <source>
        <dbReference type="EMBL" id="SAL78003.1"/>
    </source>
</evidence>
<dbReference type="EMBL" id="FCON02000075">
    <property type="protein sequence ID" value="SAL78003.1"/>
    <property type="molecule type" value="Genomic_DNA"/>
</dbReference>
<dbReference type="OrthoDB" id="7181050at2"/>
<accession>A0A158KB91</accession>